<keyword evidence="1" id="KW-0812">Transmembrane</keyword>
<dbReference type="Proteomes" id="UP001168990">
    <property type="component" value="Unassembled WGS sequence"/>
</dbReference>
<sequence length="249" mass="28392">MDRMKEFSTSPYTIKVAMSSDLPGVLEVMRHNFHFEETIFNALCSNAHITQEEKNNIEKVLDESVEIAFKSAPCLVAIHNDTNKIIGVNLMTITKNPKLNDKSREHKNFFDSNNTKSKLVNQYFKYLSEFNEKANLFVKYPKSKAILEFYAIAVDKNHRKMGISKNLINAGIILAKNIGNISLVFGVFTSLYSMKSAQKIGMNILLKIDLLDYKNNEDELIFENTKPHNIVYIMDYKLKPKTSSSSSSS</sequence>
<dbReference type="EMBL" id="JAQQBS010000001">
    <property type="protein sequence ID" value="KAK0176702.1"/>
    <property type="molecule type" value="Genomic_DNA"/>
</dbReference>
<protein>
    <recommendedName>
        <fullName evidence="4">N-acetyltransferase domain-containing protein</fullName>
    </recommendedName>
</protein>
<dbReference type="CDD" id="cd04301">
    <property type="entry name" value="NAT_SF"/>
    <property type="match status" value="1"/>
</dbReference>
<dbReference type="Gene3D" id="3.40.630.30">
    <property type="match status" value="1"/>
</dbReference>
<keyword evidence="3" id="KW-1185">Reference proteome</keyword>
<evidence type="ECO:0000313" key="2">
    <source>
        <dbReference type="EMBL" id="KAK0176702.1"/>
    </source>
</evidence>
<dbReference type="InterPro" id="IPR016181">
    <property type="entry name" value="Acyl_CoA_acyltransferase"/>
</dbReference>
<feature type="transmembrane region" description="Helical" evidence="1">
    <location>
        <begin position="167"/>
        <end position="192"/>
    </location>
</feature>
<keyword evidence="1" id="KW-0472">Membrane</keyword>
<proteinExistence type="predicted"/>
<dbReference type="GO" id="GO:0008080">
    <property type="term" value="F:N-acetyltransferase activity"/>
    <property type="evidence" value="ECO:0007669"/>
    <property type="project" value="TreeGrafter"/>
</dbReference>
<dbReference type="AlphaFoldDB" id="A0AA39FVM7"/>
<keyword evidence="1" id="KW-1133">Transmembrane helix</keyword>
<evidence type="ECO:0000313" key="3">
    <source>
        <dbReference type="Proteomes" id="UP001168990"/>
    </source>
</evidence>
<dbReference type="PANTHER" id="PTHR20905">
    <property type="entry name" value="N-ACETYLTRANSFERASE-RELATED"/>
    <property type="match status" value="1"/>
</dbReference>
<evidence type="ECO:0000256" key="1">
    <source>
        <dbReference type="SAM" id="Phobius"/>
    </source>
</evidence>
<dbReference type="SUPFAM" id="SSF55729">
    <property type="entry name" value="Acyl-CoA N-acyltransferases (Nat)"/>
    <property type="match status" value="1"/>
</dbReference>
<accession>A0AA39FVM7</accession>
<gene>
    <name evidence="2" type="ORF">PV328_000813</name>
</gene>
<dbReference type="PANTHER" id="PTHR20905:SF1">
    <property type="entry name" value="AT07410P-RELATED"/>
    <property type="match status" value="1"/>
</dbReference>
<organism evidence="2 3">
    <name type="scientific">Microctonus aethiopoides</name>
    <dbReference type="NCBI Taxonomy" id="144406"/>
    <lineage>
        <taxon>Eukaryota</taxon>
        <taxon>Metazoa</taxon>
        <taxon>Ecdysozoa</taxon>
        <taxon>Arthropoda</taxon>
        <taxon>Hexapoda</taxon>
        <taxon>Insecta</taxon>
        <taxon>Pterygota</taxon>
        <taxon>Neoptera</taxon>
        <taxon>Endopterygota</taxon>
        <taxon>Hymenoptera</taxon>
        <taxon>Apocrita</taxon>
        <taxon>Ichneumonoidea</taxon>
        <taxon>Braconidae</taxon>
        <taxon>Euphorinae</taxon>
        <taxon>Microctonus</taxon>
    </lineage>
</organism>
<comment type="caution">
    <text evidence="2">The sequence shown here is derived from an EMBL/GenBank/DDBJ whole genome shotgun (WGS) entry which is preliminary data.</text>
</comment>
<name>A0AA39FVM7_9HYME</name>
<reference evidence="2" key="2">
    <citation type="submission" date="2023-03" db="EMBL/GenBank/DDBJ databases">
        <authorList>
            <person name="Inwood S.N."/>
            <person name="Skelly J.G."/>
            <person name="Guhlin J."/>
            <person name="Harrop T.W.R."/>
            <person name="Goldson S.G."/>
            <person name="Dearden P.K."/>
        </authorList>
    </citation>
    <scope>NUCLEOTIDE SEQUENCE</scope>
    <source>
        <strain evidence="2">Irish</strain>
        <tissue evidence="2">Whole body</tissue>
    </source>
</reference>
<reference evidence="2" key="1">
    <citation type="journal article" date="2023" name="bioRxiv">
        <title>Scaffold-level genome assemblies of two parasitoid biocontrol wasps reveal the parthenogenesis mechanism and an associated novel virus.</title>
        <authorList>
            <person name="Inwood S."/>
            <person name="Skelly J."/>
            <person name="Guhlin J."/>
            <person name="Harrop T."/>
            <person name="Goldson S."/>
            <person name="Dearden P."/>
        </authorList>
    </citation>
    <scope>NUCLEOTIDE SEQUENCE</scope>
    <source>
        <strain evidence="2">Irish</strain>
        <tissue evidence="2">Whole body</tissue>
    </source>
</reference>
<evidence type="ECO:0008006" key="4">
    <source>
        <dbReference type="Google" id="ProtNLM"/>
    </source>
</evidence>